<organism evidence="2">
    <name type="scientific">Clastoptera arizonana</name>
    <name type="common">Arizona spittle bug</name>
    <dbReference type="NCBI Taxonomy" id="38151"/>
    <lineage>
        <taxon>Eukaryota</taxon>
        <taxon>Metazoa</taxon>
        <taxon>Ecdysozoa</taxon>
        <taxon>Arthropoda</taxon>
        <taxon>Hexapoda</taxon>
        <taxon>Insecta</taxon>
        <taxon>Pterygota</taxon>
        <taxon>Neoptera</taxon>
        <taxon>Paraneoptera</taxon>
        <taxon>Hemiptera</taxon>
        <taxon>Auchenorrhyncha</taxon>
        <taxon>Cercopoidea</taxon>
        <taxon>Clastopteridae</taxon>
        <taxon>Clastoptera</taxon>
    </lineage>
</organism>
<dbReference type="PANTHER" id="PTHR37860:SF2">
    <property type="entry name" value="VITELLOGENIN DOMAIN-CONTAINING PROTEIN"/>
    <property type="match status" value="1"/>
</dbReference>
<dbReference type="PROSITE" id="PS51233">
    <property type="entry name" value="VWFD"/>
    <property type="match status" value="1"/>
</dbReference>
<sequence>IYGRTTVDLWICRGRLDLKVNFETNPEIDNNDTKLNINFNFNIQRTIFGSKSNLILEIIKPDNQVDIKFILSHNTIPSGSESHATIRYAKDKEIKVKLNITNTKESILYFRTELNVELPGNLQTMKVIIHLIEKTEGEFDIGFMGVWFSGHTLSIHGSYQHRSTMVITSHNIKLIAKSELFTDIIFIGRLHISDREYKLDLQMENRNIKYGVRVDHVNNLDVELQTLLEVKYDQSTYAISNEIDLMNNRIIIDIHLDQYRDIRISLRGIHNSSITNAGFDIQWDVNRVPSPRIVFTLELLKKAFLNYDCKFILNYPGRIITGLLELNHRGVNCMGTASLMWSQTDRIHIVLFTIYDLINLGKVSVRSELTTPFENWRSTYFEYELFLLESSMESSAMIKWQEIHSLNFNLLSNYIISEGKQDLRFRTLLNSTIPEINSVQITLYHFFNITSFSSGIIIQSSPVNVISAKSSGFIQNTKNLVKYSVYMGVYIPYKNWTGSCLTLNASLDKHNTLVSDVNFTFNDKQFTSSLKGALKTFNESKMILHITTPYEKYSKIIGRFLYSASKKHFLVDFKGPNPIDVGVEVKYLYTDLSNFDLLLHAMTGISFVNNILIVGQRNNKSVDLRTGWNAIMVGIIGKSIYESWNHFEYKGILYTPIEGFKESGITVKFDNTDSIDFEARAGVAQYKVGFKFNASNWKRNNDFFTKSQNKSIFSPFQPITVENPLLSLKGMFELDTIVYPMMSGTVVLAKQNHIYHLLGNFLIAFVEIQLQDHLNFTDILRLSNHLLMKTNNTLLSELESNLDISGVHTSSLLLKLNAAAISNNCTENFDMETSYLFRKSNEDSDSGSEGLYEVKYKLHTPFQFLDHFYLDFNLQSQEESYETDMYLDLKDVRVGVNASIDICNEGNYFFTQTEISISSPVLMLPILNISITKDFNEVENKVIATLDYRYGTEIKYAAVNSYAVLGSWHFSSNKLLKLSGHLLTPFPKFDELKAHLYYSCDDIQQLYSVESSFKYSSDFVIITRGNVYGSNIYLFIESTIENFRLLEVNGTLLQQGGGYYSIEPVFSRNSVPTMQGRMTMSEDVPLHLHLNIYDENKKQIAGLSMEMRKKISNALEGFNIFLVIRCKNISILNLESNVSMSPENVNTYQVIARSEIPGYNKINFTLSLLPPENSLSIVKLDGCSDLKFLSTDFNVICTYWLGKKEGFLKTDLKSNISTASSYISWTFDYPHSMRGFANATYKYQGTTKGFSSQLFFISPNAGLDNIFAGADFSNLNKNWWFNSNVSLLAPSLSNIGFTSHLRVPQTHNIHTLVGKLYYTQDLKVLDQMLEYSTKTPNAGFKTVGKVNITDDSFDSEILLMTGENRSMFLHDIISARRKELSYEVVNIFKSSFIQDELTLKLLYERPLVNHILRVNMFYPQTIPVVKAFVHYETMNNLLAFLNCTVPFSDVPKISAQIGAVTNFRKYQRQGQLQWHNRTALFNYTHFISKISNEAENIHSNITDGVLIVDFPLATRHVGKVVYTYEDYEKFSSGYSKMVYNQEEILNGNFTYRTEATDSSKENDISIYINNSYIPLGFKYFSNLSKGIGKSGTSSERKKCELFRLNNSTALNISGELIIDKFLFEDRIKLIIHHANANRTLNIDTVKTPNKTLQALANLHLKPNMWFNSKFVISTNDTEYAFGKNVMFSLSYPNREFIVQGTYLKPSDRLAIEIEICPNNLLKEKHTIGGTFTWIHSLDDMDYHKALVLISHPSFEKNVTLIGELKLKDWVLLNLNSSLEYAKEEEKKVTLSGMFKHNQSQPGKDYSLQLYANHDASSLNLDLNSYLKYRHLFFNFKKDLKYTRSYLPLQFWISMLNLDGIDHVFELETHSLRELIRVHADYVKEGPFHKINSSAIKGSNNKISGKFYLNLDDMDSRLLVNLTPDALEQLHMQAKYTDNRHVFFQIWRIYEEVFLSDVLLDAKLNHSRLLFGTLAWRPQLKQEVTVAFHSSVAFIWSYIKESTEFWTEYVKSETIESVNDIWSDAKPMLKDFLDDVKNVDKFKEDIEYFRKILNESYNANEFYMQDVYNIYLLMAEEIAFKDKMSSLPKIVNELWNTLGETGETIRQSIIWLTETIQRMYDKLLNFFSGFLNGETSQQLSQSFSSFIESYDKFIKDLHVSFIDYMESLWDHSANIISNYWKTAIQVIEPTFIELVHYIDTVFWTGSKKILNFMYQKQNQIMNTPFFMRESNISQDLDKFYKDLTKRDFFSNLSKYTSMILGIIKDKYFKVVPFGYELKEVVSEIYNDIKVLYKLPAISFTIETSHSVYLKLLWFLEFFQIGDKIQKSIPFLYHQLTEVSHDAIENDMKNRESKTKFIFDIRSGFIHLTQKLPIPWHSFNDTPNFKEIPEYKMLTRVQSWFETSNLTWQHFYYKFAYLRDFNNWIPPFRGQAYIIGDKHFITFDKKFKTYEGPCSYLLAKDFVNNNFALILKSNGDIANHHSIVLLVRGNSIEIDHINKKLKVQDLPMNLPFNLNGTYLFWENDIITVERKEEFILTCNLKYAICCFDIVGWYFGKTAGLLGTMDNEPTTDALSSHGEEEGNTSIFMKSWSLDTESCPKFSSDKGYQVSTYDNLYEKCNHLFVYKSSPFNYCFDVVNPEPYKELCYMKKQDRNEMCTAAVTYVQSCHLLNVPLRIPYYCVNCSLQNGSYFQEGKFIEIKSDVGSYSTDIVFIIEAKECNKEISEKRHLPVFLSILTKELQLLGIENSRFALVTFGGDGLFNRPNNILMDNHAFADSKIFLDALKNIEIGNGDGDIFAAIKYASKMQFRIGASTVFILLPCSSCDISNQTVDFSVLDDVLIERSISLHVLMNKDFGFGKAKMIKNFFGFDSEAAYTKNDLKHFKGNKALLKHVKVRKSLFGYCTPLALNTNGSLFTAKKMENSSLTSVKKFLGVFAKRVAKSSVPQTCQMCECSADDYGIDFIECYPCDAPHPSLADIGYSSRFNLLQSLDESNNSELNISL</sequence>
<feature type="non-terminal residue" evidence="2">
    <location>
        <position position="1"/>
    </location>
</feature>
<gene>
    <name evidence="2" type="ORF">g.27277</name>
</gene>
<accession>A0A1B6DI70</accession>
<dbReference type="InterPro" id="IPR001846">
    <property type="entry name" value="VWF_type-D"/>
</dbReference>
<dbReference type="PANTHER" id="PTHR37860">
    <property type="entry name" value="AGAP008810-PA"/>
    <property type="match status" value="1"/>
</dbReference>
<evidence type="ECO:0000259" key="1">
    <source>
        <dbReference type="PROSITE" id="PS51233"/>
    </source>
</evidence>
<reference evidence="2" key="1">
    <citation type="submission" date="2015-12" db="EMBL/GenBank/DDBJ databases">
        <title>De novo transcriptome assembly of four potential Pierce s Disease insect vectors from Arizona vineyards.</title>
        <authorList>
            <person name="Tassone E.E."/>
        </authorList>
    </citation>
    <scope>NUCLEOTIDE SEQUENCE</scope>
</reference>
<evidence type="ECO:0000313" key="2">
    <source>
        <dbReference type="EMBL" id="JAS25386.1"/>
    </source>
</evidence>
<dbReference type="Pfam" id="PF00094">
    <property type="entry name" value="VWD"/>
    <property type="match status" value="1"/>
</dbReference>
<protein>
    <recommendedName>
        <fullName evidence="1">VWFD domain-containing protein</fullName>
    </recommendedName>
</protein>
<name>A0A1B6DI70_9HEMI</name>
<feature type="domain" description="VWFD" evidence="1">
    <location>
        <begin position="2428"/>
        <end position="2596"/>
    </location>
</feature>
<dbReference type="EMBL" id="GEDC01011912">
    <property type="protein sequence ID" value="JAS25386.1"/>
    <property type="molecule type" value="Transcribed_RNA"/>
</dbReference>
<dbReference type="SMART" id="SM00216">
    <property type="entry name" value="VWD"/>
    <property type="match status" value="1"/>
</dbReference>
<proteinExistence type="predicted"/>